<evidence type="ECO:0000313" key="4">
    <source>
        <dbReference type="Proteomes" id="UP000283644"/>
    </source>
</evidence>
<comment type="similarity">
    <text evidence="1 2">Belongs to the cytochrome P450 family.</text>
</comment>
<dbReference type="RefSeq" id="WP_118926031.1">
    <property type="nucleotide sequence ID" value="NZ_QXGH01000018.1"/>
</dbReference>
<gene>
    <name evidence="3" type="ORF">D0Z08_14835</name>
</gene>
<dbReference type="OrthoDB" id="502624at2"/>
<sequence>MTIDGALPEELDYFSPEFNDNFDEIIAEILEERPIVRASGMWIVTRHEDVRAVANDWETFTSSRGTIPWNESGAHFRPTAVDPPLHPHFRDPFAKLFAPRAIGPLEPFMRQEARALVAAIKEKRECDLDADLSATYISNVFFSGVLGLPREVAPKMLELINRWNLPPFDQEALAEYGRYVDEILRSQLEVPERSPMIEALLNLEVDGEPVAWEDKCNTLSLLIVGGLDTTINAINQSLLHLATHPDLRAELVDDPSLIPAAVEEFIRRYPGVVGLGRSATRDLELHGQKIKQGDRVMVGFGTAARDPRMFDDPLEIDVHRQAQGHLAFGSGIHRCLGSHFARLEVRVALEEFLAAIPHFTLDPESQPRITTGIGREVHGVRLLIGDELG</sequence>
<keyword evidence="2" id="KW-0479">Metal-binding</keyword>
<dbReference type="PRINTS" id="PR00359">
    <property type="entry name" value="BP450"/>
</dbReference>
<organism evidence="3 4">
    <name type="scientific">Nocardioides immobilis</name>
    <dbReference type="NCBI Taxonomy" id="2049295"/>
    <lineage>
        <taxon>Bacteria</taxon>
        <taxon>Bacillati</taxon>
        <taxon>Actinomycetota</taxon>
        <taxon>Actinomycetes</taxon>
        <taxon>Propionibacteriales</taxon>
        <taxon>Nocardioidaceae</taxon>
        <taxon>Nocardioides</taxon>
    </lineage>
</organism>
<keyword evidence="2" id="KW-0560">Oxidoreductase</keyword>
<evidence type="ECO:0000313" key="3">
    <source>
        <dbReference type="EMBL" id="RHW26245.1"/>
    </source>
</evidence>
<dbReference type="PRINTS" id="PR00385">
    <property type="entry name" value="P450"/>
</dbReference>
<proteinExistence type="inferred from homology"/>
<reference evidence="3 4" key="1">
    <citation type="submission" date="2018-09" db="EMBL/GenBank/DDBJ databases">
        <title>Genome sequencing of Nocardioides immobilis CCTCC AB 2017083 for comparison to Nocardioides silvaticus.</title>
        <authorList>
            <person name="Li C."/>
            <person name="Wang G."/>
        </authorList>
    </citation>
    <scope>NUCLEOTIDE SEQUENCE [LARGE SCALE GENOMIC DNA]</scope>
    <source>
        <strain evidence="3 4">CCTCC AB 2017083</strain>
    </source>
</reference>
<dbReference type="EMBL" id="QXGH01000018">
    <property type="protein sequence ID" value="RHW26245.1"/>
    <property type="molecule type" value="Genomic_DNA"/>
</dbReference>
<dbReference type="Gene3D" id="1.10.630.10">
    <property type="entry name" value="Cytochrome P450"/>
    <property type="match status" value="1"/>
</dbReference>
<dbReference type="InterPro" id="IPR001128">
    <property type="entry name" value="Cyt_P450"/>
</dbReference>
<name>A0A417Y0W6_9ACTN</name>
<dbReference type="PANTHER" id="PTHR46696">
    <property type="entry name" value="P450, PUTATIVE (EUROFUNG)-RELATED"/>
    <property type="match status" value="1"/>
</dbReference>
<keyword evidence="2" id="KW-0503">Monooxygenase</keyword>
<dbReference type="GO" id="GO:0004497">
    <property type="term" value="F:monooxygenase activity"/>
    <property type="evidence" value="ECO:0007669"/>
    <property type="project" value="UniProtKB-KW"/>
</dbReference>
<dbReference type="PANTHER" id="PTHR46696:SF6">
    <property type="entry name" value="P450, PUTATIVE (EUROFUNG)-RELATED"/>
    <property type="match status" value="1"/>
</dbReference>
<dbReference type="GO" id="GO:0016705">
    <property type="term" value="F:oxidoreductase activity, acting on paired donors, with incorporation or reduction of molecular oxygen"/>
    <property type="evidence" value="ECO:0007669"/>
    <property type="project" value="InterPro"/>
</dbReference>
<dbReference type="InterPro" id="IPR036396">
    <property type="entry name" value="Cyt_P450_sf"/>
</dbReference>
<dbReference type="GO" id="GO:0005506">
    <property type="term" value="F:iron ion binding"/>
    <property type="evidence" value="ECO:0007669"/>
    <property type="project" value="InterPro"/>
</dbReference>
<dbReference type="InterPro" id="IPR002397">
    <property type="entry name" value="Cyt_P450_B"/>
</dbReference>
<keyword evidence="2" id="KW-0349">Heme</keyword>
<keyword evidence="4" id="KW-1185">Reference proteome</keyword>
<dbReference type="GO" id="GO:0020037">
    <property type="term" value="F:heme binding"/>
    <property type="evidence" value="ECO:0007669"/>
    <property type="project" value="InterPro"/>
</dbReference>
<dbReference type="AlphaFoldDB" id="A0A417Y0W6"/>
<evidence type="ECO:0000256" key="2">
    <source>
        <dbReference type="RuleBase" id="RU000461"/>
    </source>
</evidence>
<dbReference type="Pfam" id="PF00067">
    <property type="entry name" value="p450"/>
    <property type="match status" value="1"/>
</dbReference>
<keyword evidence="2" id="KW-0408">Iron</keyword>
<dbReference type="PROSITE" id="PS00086">
    <property type="entry name" value="CYTOCHROME_P450"/>
    <property type="match status" value="1"/>
</dbReference>
<dbReference type="SUPFAM" id="SSF48264">
    <property type="entry name" value="Cytochrome P450"/>
    <property type="match status" value="1"/>
</dbReference>
<dbReference type="InterPro" id="IPR017972">
    <property type="entry name" value="Cyt_P450_CS"/>
</dbReference>
<evidence type="ECO:0000256" key="1">
    <source>
        <dbReference type="ARBA" id="ARBA00010617"/>
    </source>
</evidence>
<accession>A0A417Y0W6</accession>
<comment type="caution">
    <text evidence="3">The sequence shown here is derived from an EMBL/GenBank/DDBJ whole genome shotgun (WGS) entry which is preliminary data.</text>
</comment>
<protein>
    <submittedName>
        <fullName evidence="3">Cytochrome P450</fullName>
    </submittedName>
</protein>
<dbReference type="Proteomes" id="UP000283644">
    <property type="component" value="Unassembled WGS sequence"/>
</dbReference>